<evidence type="ECO:0000259" key="9">
    <source>
        <dbReference type="Pfam" id="PF05191"/>
    </source>
</evidence>
<dbReference type="Pfam" id="PF00406">
    <property type="entry name" value="ADK"/>
    <property type="match status" value="1"/>
</dbReference>
<dbReference type="SUPFAM" id="SSF52540">
    <property type="entry name" value="P-loop containing nucleoside triphosphate hydrolases"/>
    <property type="match status" value="1"/>
</dbReference>
<comment type="pathway">
    <text evidence="6">Purine metabolism; AMP biosynthesis via salvage pathway; AMP from ADP: step 1/1.</text>
</comment>
<reference evidence="10 11" key="1">
    <citation type="journal article" date="2018" name="J. Microbiol.">
        <title>Baekduia soli gen. nov., sp. nov., a novel bacterium isolated from the soil of Baekdu Mountain and proposal of a novel family name, Baekduiaceae fam. nov.</title>
        <authorList>
            <person name="An D.S."/>
            <person name="Siddiqi M.Z."/>
            <person name="Kim K.H."/>
            <person name="Yu H.S."/>
            <person name="Im W.T."/>
        </authorList>
    </citation>
    <scope>NUCLEOTIDE SEQUENCE [LARGE SCALE GENOMIC DNA]</scope>
    <source>
        <strain evidence="10 11">BR7-21</strain>
    </source>
</reference>
<dbReference type="AlphaFoldDB" id="A0A5B8UAP4"/>
<keyword evidence="5 6" id="KW-0067">ATP-binding</keyword>
<feature type="domain" description="Adenylate kinase active site lid" evidence="9">
    <location>
        <begin position="152"/>
        <end position="187"/>
    </location>
</feature>
<keyword evidence="11" id="KW-1185">Reference proteome</keyword>
<feature type="binding site" evidence="6">
    <location>
        <position position="224"/>
    </location>
    <ligand>
        <name>ATP</name>
        <dbReference type="ChEBI" id="CHEBI:30616"/>
    </ligand>
</feature>
<feature type="binding site" evidence="6">
    <location>
        <begin position="35"/>
        <end position="40"/>
    </location>
    <ligand>
        <name>ATP</name>
        <dbReference type="ChEBI" id="CHEBI:30616"/>
    </ligand>
</feature>
<dbReference type="NCBIfam" id="TIGR01351">
    <property type="entry name" value="adk"/>
    <property type="match status" value="1"/>
</dbReference>
<dbReference type="PANTHER" id="PTHR23359">
    <property type="entry name" value="NUCLEOTIDE KINASE"/>
    <property type="match status" value="1"/>
</dbReference>
<feature type="binding site" evidence="6">
    <location>
        <position position="196"/>
    </location>
    <ligand>
        <name>AMP</name>
        <dbReference type="ChEBI" id="CHEBI:456215"/>
    </ligand>
</feature>
<evidence type="ECO:0000256" key="5">
    <source>
        <dbReference type="ARBA" id="ARBA00022840"/>
    </source>
</evidence>
<accession>A0A5B8UAP4</accession>
<dbReference type="InterPro" id="IPR033690">
    <property type="entry name" value="Adenylat_kinase_CS"/>
</dbReference>
<feature type="binding site" evidence="6">
    <location>
        <position position="185"/>
    </location>
    <ligand>
        <name>AMP</name>
        <dbReference type="ChEBI" id="CHEBI:456215"/>
    </ligand>
</feature>
<evidence type="ECO:0000256" key="2">
    <source>
        <dbReference type="ARBA" id="ARBA00022727"/>
    </source>
</evidence>
<dbReference type="NCBIfam" id="NF011100">
    <property type="entry name" value="PRK14527.1"/>
    <property type="match status" value="1"/>
</dbReference>
<keyword evidence="6" id="KW-0963">Cytoplasm</keyword>
<dbReference type="InterPro" id="IPR027417">
    <property type="entry name" value="P-loop_NTPase"/>
</dbReference>
<dbReference type="FunFam" id="3.40.50.300:FF:000106">
    <property type="entry name" value="Adenylate kinase mitochondrial"/>
    <property type="match status" value="1"/>
</dbReference>
<dbReference type="PROSITE" id="PS00113">
    <property type="entry name" value="ADENYLATE_KINASE"/>
    <property type="match status" value="1"/>
</dbReference>
<dbReference type="Proteomes" id="UP000321805">
    <property type="component" value="Chromosome"/>
</dbReference>
<evidence type="ECO:0000256" key="6">
    <source>
        <dbReference type="HAMAP-Rule" id="MF_00235"/>
    </source>
</evidence>
<keyword evidence="4 6" id="KW-0418">Kinase</keyword>
<dbReference type="GO" id="GO:0044209">
    <property type="term" value="P:AMP salvage"/>
    <property type="evidence" value="ECO:0007669"/>
    <property type="project" value="UniProtKB-UniRule"/>
</dbReference>
<evidence type="ECO:0000256" key="1">
    <source>
        <dbReference type="ARBA" id="ARBA00022679"/>
    </source>
</evidence>
<dbReference type="GO" id="GO:0005737">
    <property type="term" value="C:cytoplasm"/>
    <property type="evidence" value="ECO:0007669"/>
    <property type="project" value="UniProtKB-SubCell"/>
</dbReference>
<feature type="binding site" evidence="6">
    <location>
        <position position="56"/>
    </location>
    <ligand>
        <name>AMP</name>
        <dbReference type="ChEBI" id="CHEBI:456215"/>
    </ligand>
</feature>
<dbReference type="EC" id="2.7.4.3" evidence="6 8"/>
<dbReference type="InterPro" id="IPR006259">
    <property type="entry name" value="Adenyl_kin_sub"/>
</dbReference>
<feature type="binding site" evidence="6">
    <location>
        <position position="117"/>
    </location>
    <ligand>
        <name>AMP</name>
        <dbReference type="ChEBI" id="CHEBI:456215"/>
    </ligand>
</feature>
<keyword evidence="2 6" id="KW-0545">Nucleotide biosynthesis</keyword>
<evidence type="ECO:0000256" key="4">
    <source>
        <dbReference type="ARBA" id="ARBA00022777"/>
    </source>
</evidence>
<name>A0A5B8UAP4_9ACTN</name>
<dbReference type="UniPathway" id="UPA00588">
    <property type="reaction ID" value="UER00649"/>
</dbReference>
<dbReference type="OrthoDB" id="9805030at2"/>
<feature type="binding site" evidence="6">
    <location>
        <begin position="110"/>
        <end position="113"/>
    </location>
    <ligand>
        <name>AMP</name>
        <dbReference type="ChEBI" id="CHEBI:456215"/>
    </ligand>
</feature>
<feature type="binding site" evidence="6">
    <location>
        <begin position="161"/>
        <end position="162"/>
    </location>
    <ligand>
        <name>ATP</name>
        <dbReference type="ChEBI" id="CHEBI:30616"/>
    </ligand>
</feature>
<keyword evidence="3 6" id="KW-0547">Nucleotide-binding</keyword>
<sequence>MPDLPGTGRIRAPVATGTTTPLVSELNLILVGPPGAGKGTQAERLTEDFNLPYFATGNILRAAVADGTDLGKQAKAFMDAGDLVPDEVIIGVILEALQGEDASDGFLLDGFPRTVPQADALGEALDKVGRSLTAVLLIDVDDDEVVRRLSGRRTCVKSGHTYHVEFDPPKHADVCDQDGSRLVQRDDDKPDTIRKRLSVYHEQTEPLVAYYDDRDLLRRFDGTRRPTEVHDHIRATVATLRLEDEL</sequence>
<comment type="similarity">
    <text evidence="6 7">Belongs to the adenylate kinase family.</text>
</comment>
<dbReference type="Pfam" id="PF05191">
    <property type="entry name" value="ADK_lid"/>
    <property type="match status" value="1"/>
</dbReference>
<feature type="binding site" evidence="6">
    <location>
        <begin position="82"/>
        <end position="84"/>
    </location>
    <ligand>
        <name>AMP</name>
        <dbReference type="ChEBI" id="CHEBI:456215"/>
    </ligand>
</feature>
<dbReference type="CDD" id="cd01428">
    <property type="entry name" value="ADK"/>
    <property type="match status" value="1"/>
</dbReference>
<evidence type="ECO:0000313" key="11">
    <source>
        <dbReference type="Proteomes" id="UP000321805"/>
    </source>
</evidence>
<evidence type="ECO:0000256" key="3">
    <source>
        <dbReference type="ARBA" id="ARBA00022741"/>
    </source>
</evidence>
<dbReference type="GO" id="GO:0004017">
    <property type="term" value="F:AMP kinase activity"/>
    <property type="evidence" value="ECO:0007669"/>
    <property type="project" value="UniProtKB-UniRule"/>
</dbReference>
<comment type="subunit">
    <text evidence="6 8">Monomer.</text>
</comment>
<dbReference type="NCBIfam" id="NF001381">
    <property type="entry name" value="PRK00279.1-3"/>
    <property type="match status" value="1"/>
</dbReference>
<dbReference type="KEGG" id="bsol:FSW04_23640"/>
<protein>
    <recommendedName>
        <fullName evidence="6 8">Adenylate kinase</fullName>
        <shortName evidence="6">AK</shortName>
        <ecNumber evidence="6 8">2.7.4.3</ecNumber>
    </recommendedName>
    <alternativeName>
        <fullName evidence="6">ATP-AMP transphosphorylase</fullName>
    </alternativeName>
    <alternativeName>
        <fullName evidence="6">ATP:AMP phosphotransferase</fullName>
    </alternativeName>
    <alternativeName>
        <fullName evidence="6">Adenylate monophosphate kinase</fullName>
    </alternativeName>
</protein>
<feature type="region of interest" description="NMP" evidence="6">
    <location>
        <begin position="55"/>
        <end position="84"/>
    </location>
</feature>
<comment type="catalytic activity">
    <reaction evidence="6 8">
        <text>AMP + ATP = 2 ADP</text>
        <dbReference type="Rhea" id="RHEA:12973"/>
        <dbReference type="ChEBI" id="CHEBI:30616"/>
        <dbReference type="ChEBI" id="CHEBI:456215"/>
        <dbReference type="ChEBI" id="CHEBI:456216"/>
        <dbReference type="EC" id="2.7.4.3"/>
    </reaction>
</comment>
<evidence type="ECO:0000313" key="10">
    <source>
        <dbReference type="EMBL" id="QEC50279.1"/>
    </source>
</evidence>
<evidence type="ECO:0000256" key="7">
    <source>
        <dbReference type="RuleBase" id="RU003330"/>
    </source>
</evidence>
<feature type="binding site" evidence="6">
    <location>
        <position position="152"/>
    </location>
    <ligand>
        <name>ATP</name>
        <dbReference type="ChEBI" id="CHEBI:30616"/>
    </ligand>
</feature>
<feature type="binding site" evidence="6">
    <location>
        <position position="61"/>
    </location>
    <ligand>
        <name>AMP</name>
        <dbReference type="ChEBI" id="CHEBI:456215"/>
    </ligand>
</feature>
<comment type="subcellular location">
    <subcellularLocation>
        <location evidence="6 8">Cytoplasm</location>
    </subcellularLocation>
</comment>
<feature type="region of interest" description="LID" evidence="6">
    <location>
        <begin position="151"/>
        <end position="188"/>
    </location>
</feature>
<organism evidence="10 11">
    <name type="scientific">Baekduia soli</name>
    <dbReference type="NCBI Taxonomy" id="496014"/>
    <lineage>
        <taxon>Bacteria</taxon>
        <taxon>Bacillati</taxon>
        <taxon>Actinomycetota</taxon>
        <taxon>Thermoleophilia</taxon>
        <taxon>Solirubrobacterales</taxon>
        <taxon>Baekduiaceae</taxon>
        <taxon>Baekduia</taxon>
    </lineage>
</organism>
<dbReference type="HAMAP" id="MF_00235">
    <property type="entry name" value="Adenylate_kinase_Adk"/>
    <property type="match status" value="1"/>
</dbReference>
<evidence type="ECO:0000256" key="8">
    <source>
        <dbReference type="RuleBase" id="RU003331"/>
    </source>
</evidence>
<dbReference type="PRINTS" id="PR00094">
    <property type="entry name" value="ADENYLTKNASE"/>
</dbReference>
<dbReference type="NCBIfam" id="NF001380">
    <property type="entry name" value="PRK00279.1-2"/>
    <property type="match status" value="1"/>
</dbReference>
<dbReference type="GO" id="GO:0005524">
    <property type="term" value="F:ATP binding"/>
    <property type="evidence" value="ECO:0007669"/>
    <property type="project" value="UniProtKB-UniRule"/>
</dbReference>
<comment type="caution">
    <text evidence="6">Lacks conserved residue(s) required for the propagation of feature annotation.</text>
</comment>
<dbReference type="EMBL" id="CP042430">
    <property type="protein sequence ID" value="QEC50279.1"/>
    <property type="molecule type" value="Genomic_DNA"/>
</dbReference>
<proteinExistence type="inferred from homology"/>
<keyword evidence="1 6" id="KW-0808">Transferase</keyword>
<dbReference type="Gene3D" id="3.40.50.300">
    <property type="entry name" value="P-loop containing nucleotide triphosphate hydrolases"/>
    <property type="match status" value="1"/>
</dbReference>
<gene>
    <name evidence="6" type="primary">adk</name>
    <name evidence="10" type="ORF">FSW04_23640</name>
</gene>
<comment type="domain">
    <text evidence="6">Consists of three domains, a large central CORE domain and two small peripheral domains, NMPbind and LID, which undergo movements during catalysis. The LID domain closes over the site of phosphoryl transfer upon ATP binding. Assembling and dissambling the active center during each catalytic cycle provides an effective means to prevent ATP hydrolysis.</text>
</comment>
<dbReference type="InterPro" id="IPR000850">
    <property type="entry name" value="Adenylat/UMP-CMP_kin"/>
</dbReference>
<comment type="function">
    <text evidence="6">Catalyzes the reversible transfer of the terminal phosphate group between ATP and AMP. Plays an important role in cellular energy homeostasis and in adenine nucleotide metabolism.</text>
</comment>
<dbReference type="InterPro" id="IPR007862">
    <property type="entry name" value="Adenylate_kinase_lid-dom"/>
</dbReference>